<dbReference type="Pfam" id="PF01479">
    <property type="entry name" value="S4"/>
    <property type="match status" value="1"/>
</dbReference>
<dbReference type="GO" id="GO:0120159">
    <property type="term" value="F:rRNA pseudouridine synthase activity"/>
    <property type="evidence" value="ECO:0007669"/>
    <property type="project" value="UniProtKB-ARBA"/>
</dbReference>
<accession>A0A938XRE3</accession>
<name>A0A938XRE3_9FIRM</name>
<dbReference type="CDD" id="cd02869">
    <property type="entry name" value="PseudoU_synth_RluA_like"/>
    <property type="match status" value="1"/>
</dbReference>
<dbReference type="GO" id="GO:0000455">
    <property type="term" value="P:enzyme-directed rRNA pseudouridine synthesis"/>
    <property type="evidence" value="ECO:0007669"/>
    <property type="project" value="TreeGrafter"/>
</dbReference>
<evidence type="ECO:0000313" key="9">
    <source>
        <dbReference type="Proteomes" id="UP000774000"/>
    </source>
</evidence>
<dbReference type="Pfam" id="PF00849">
    <property type="entry name" value="PseudoU_synth_2"/>
    <property type="match status" value="1"/>
</dbReference>
<feature type="domain" description="RNA-binding S4" evidence="7">
    <location>
        <begin position="16"/>
        <end position="80"/>
    </location>
</feature>
<dbReference type="InterPro" id="IPR020103">
    <property type="entry name" value="PsdUridine_synth_cat_dom_sf"/>
</dbReference>
<dbReference type="EMBL" id="JAFBDQ010000003">
    <property type="protein sequence ID" value="MBM7556045.1"/>
    <property type="molecule type" value="Genomic_DNA"/>
</dbReference>
<evidence type="ECO:0000259" key="7">
    <source>
        <dbReference type="SMART" id="SM00363"/>
    </source>
</evidence>
<comment type="similarity">
    <text evidence="2 6">Belongs to the pseudouridine synthase RluA family.</text>
</comment>
<dbReference type="RefSeq" id="WP_204700746.1">
    <property type="nucleotide sequence ID" value="NZ_JAFBDQ010000003.1"/>
</dbReference>
<dbReference type="InterPro" id="IPR006145">
    <property type="entry name" value="PsdUridine_synth_RsuA/RluA"/>
</dbReference>
<dbReference type="CDD" id="cd00165">
    <property type="entry name" value="S4"/>
    <property type="match status" value="1"/>
</dbReference>
<evidence type="ECO:0000256" key="5">
    <source>
        <dbReference type="PROSITE-ProRule" id="PRU00182"/>
    </source>
</evidence>
<comment type="caution">
    <text evidence="8">The sequence shown here is derived from an EMBL/GenBank/DDBJ whole genome shotgun (WGS) entry which is preliminary data.</text>
</comment>
<dbReference type="SUPFAM" id="SSF55174">
    <property type="entry name" value="Alpha-L RNA-binding motif"/>
    <property type="match status" value="1"/>
</dbReference>
<organism evidence="8 9">
    <name type="scientific">Halanaerobacter jeridensis</name>
    <dbReference type="NCBI Taxonomy" id="706427"/>
    <lineage>
        <taxon>Bacteria</taxon>
        <taxon>Bacillati</taxon>
        <taxon>Bacillota</taxon>
        <taxon>Clostridia</taxon>
        <taxon>Halanaerobiales</taxon>
        <taxon>Halobacteroidaceae</taxon>
        <taxon>Halanaerobacter</taxon>
    </lineage>
</organism>
<keyword evidence="3 6" id="KW-0413">Isomerase</keyword>
<gene>
    <name evidence="8" type="ORF">JOC47_000879</name>
</gene>
<dbReference type="PANTHER" id="PTHR21600:SF44">
    <property type="entry name" value="RIBOSOMAL LARGE SUBUNIT PSEUDOURIDINE SYNTHASE D"/>
    <property type="match status" value="1"/>
</dbReference>
<evidence type="ECO:0000256" key="3">
    <source>
        <dbReference type="ARBA" id="ARBA00023235"/>
    </source>
</evidence>
<evidence type="ECO:0000256" key="6">
    <source>
        <dbReference type="RuleBase" id="RU362028"/>
    </source>
</evidence>
<dbReference type="SMART" id="SM00363">
    <property type="entry name" value="S4"/>
    <property type="match status" value="1"/>
</dbReference>
<evidence type="ECO:0000256" key="4">
    <source>
        <dbReference type="PIRSR" id="PIRSR606225-1"/>
    </source>
</evidence>
<dbReference type="InterPro" id="IPR006225">
    <property type="entry name" value="PsdUridine_synth_RluC/D"/>
</dbReference>
<dbReference type="NCBIfam" id="TIGR00005">
    <property type="entry name" value="rluA_subfam"/>
    <property type="match status" value="1"/>
</dbReference>
<dbReference type="GO" id="GO:0003723">
    <property type="term" value="F:RNA binding"/>
    <property type="evidence" value="ECO:0007669"/>
    <property type="project" value="UniProtKB-KW"/>
</dbReference>
<comment type="function">
    <text evidence="6">Responsible for synthesis of pseudouridine from uracil.</text>
</comment>
<dbReference type="Gene3D" id="3.10.290.10">
    <property type="entry name" value="RNA-binding S4 domain"/>
    <property type="match status" value="1"/>
</dbReference>
<keyword evidence="5" id="KW-0694">RNA-binding</keyword>
<evidence type="ECO:0000313" key="8">
    <source>
        <dbReference type="EMBL" id="MBM7556045.1"/>
    </source>
</evidence>
<dbReference type="Gene3D" id="3.30.2350.10">
    <property type="entry name" value="Pseudouridine synthase"/>
    <property type="match status" value="1"/>
</dbReference>
<dbReference type="PROSITE" id="PS50889">
    <property type="entry name" value="S4"/>
    <property type="match status" value="1"/>
</dbReference>
<dbReference type="AlphaFoldDB" id="A0A938XRE3"/>
<dbReference type="EC" id="5.4.99.-" evidence="6"/>
<comment type="catalytic activity">
    <reaction evidence="1 6">
        <text>a uridine in RNA = a pseudouridine in RNA</text>
        <dbReference type="Rhea" id="RHEA:48348"/>
        <dbReference type="Rhea" id="RHEA-COMP:12068"/>
        <dbReference type="Rhea" id="RHEA-COMP:12069"/>
        <dbReference type="ChEBI" id="CHEBI:65314"/>
        <dbReference type="ChEBI" id="CHEBI:65315"/>
    </reaction>
</comment>
<dbReference type="PROSITE" id="PS01129">
    <property type="entry name" value="PSI_RLU"/>
    <property type="match status" value="1"/>
</dbReference>
<dbReference type="InterPro" id="IPR036986">
    <property type="entry name" value="S4_RNA-bd_sf"/>
</dbReference>
<dbReference type="PANTHER" id="PTHR21600">
    <property type="entry name" value="MITOCHONDRIAL RNA PSEUDOURIDINE SYNTHASE"/>
    <property type="match status" value="1"/>
</dbReference>
<dbReference type="InterPro" id="IPR006224">
    <property type="entry name" value="PsdUridine_synth_RluA-like_CS"/>
</dbReference>
<dbReference type="Proteomes" id="UP000774000">
    <property type="component" value="Unassembled WGS sequence"/>
</dbReference>
<dbReference type="InterPro" id="IPR002942">
    <property type="entry name" value="S4_RNA-bd"/>
</dbReference>
<dbReference type="InterPro" id="IPR050188">
    <property type="entry name" value="RluA_PseudoU_synthase"/>
</dbReference>
<protein>
    <recommendedName>
        <fullName evidence="6">Pseudouridine synthase</fullName>
        <ecNumber evidence="6">5.4.99.-</ecNumber>
    </recommendedName>
</protein>
<evidence type="ECO:0000256" key="1">
    <source>
        <dbReference type="ARBA" id="ARBA00000073"/>
    </source>
</evidence>
<sequence>MSERKTITVNKEVIDQRIDKFLAEQFSDFSRSYIQKLIDEGNILINEEEVKKSYTLKLNDVVQLNIPEAETIDLKPQNIPLDIIYEDDDILVVNKQSDLVVHPAPGHPDGTLVNALLYHCDNLAGISGVKRPGIVHRLDKDTTGALVAAKTDKAQQSLSQQFKERKTKKIYWALVEGHVKHQKAKIDAAVGRDPKDRKKMAVTSKNSKKAISKFEVIDYYDDYTLVEVELITGRTHQIRVHFDYIGHPVVGDNLYGFNKSNLDVDRQMLHAKELGFYHPRTEQWHEFKAELKADMEELLIKSD</sequence>
<evidence type="ECO:0000256" key="2">
    <source>
        <dbReference type="ARBA" id="ARBA00010876"/>
    </source>
</evidence>
<proteinExistence type="inferred from homology"/>
<keyword evidence="9" id="KW-1185">Reference proteome</keyword>
<dbReference type="SUPFAM" id="SSF55120">
    <property type="entry name" value="Pseudouridine synthase"/>
    <property type="match status" value="1"/>
</dbReference>
<reference evidence="8" key="1">
    <citation type="submission" date="2021-01" db="EMBL/GenBank/DDBJ databases">
        <title>Genomic Encyclopedia of Type Strains, Phase IV (KMG-IV): sequencing the most valuable type-strain genomes for metagenomic binning, comparative biology and taxonomic classification.</title>
        <authorList>
            <person name="Goeker M."/>
        </authorList>
    </citation>
    <scope>NUCLEOTIDE SEQUENCE</scope>
    <source>
        <strain evidence="8">DSM 23230</strain>
    </source>
</reference>
<feature type="active site" evidence="4">
    <location>
        <position position="139"/>
    </location>
</feature>